<dbReference type="RefSeq" id="XP_051445248.1">
    <property type="nucleotide sequence ID" value="XM_051588666.1"/>
</dbReference>
<proteinExistence type="predicted"/>
<keyword evidence="2" id="KW-1133">Transmembrane helix</keyword>
<gene>
    <name evidence="3" type="ORF">K450DRAFT_238824</name>
</gene>
<comment type="caution">
    <text evidence="3">The sequence shown here is derived from an EMBL/GenBank/DDBJ whole genome shotgun (WGS) entry which is preliminary data.</text>
</comment>
<evidence type="ECO:0000313" key="4">
    <source>
        <dbReference type="Proteomes" id="UP001206595"/>
    </source>
</evidence>
<feature type="region of interest" description="Disordered" evidence="1">
    <location>
        <begin position="41"/>
        <end position="63"/>
    </location>
</feature>
<dbReference type="AlphaFoldDB" id="A0AAD5HEN3"/>
<keyword evidence="2" id="KW-0472">Membrane</keyword>
<dbReference type="GeneID" id="75914011"/>
<keyword evidence="4" id="KW-1185">Reference proteome</keyword>
<evidence type="ECO:0000256" key="2">
    <source>
        <dbReference type="SAM" id="Phobius"/>
    </source>
</evidence>
<keyword evidence="2" id="KW-0812">Transmembrane</keyword>
<evidence type="ECO:0000313" key="3">
    <source>
        <dbReference type="EMBL" id="KAI8580244.1"/>
    </source>
</evidence>
<reference evidence="3" key="1">
    <citation type="submission" date="2021-06" db="EMBL/GenBank/DDBJ databases">
        <authorList>
            <consortium name="DOE Joint Genome Institute"/>
            <person name="Mondo S.J."/>
            <person name="Amses K.R."/>
            <person name="Simmons D.R."/>
            <person name="Longcore J.E."/>
            <person name="Seto K."/>
            <person name="Alves G.H."/>
            <person name="Bonds A.E."/>
            <person name="Quandt C.A."/>
            <person name="Davis W.J."/>
            <person name="Chang Y."/>
            <person name="Letcher P.M."/>
            <person name="Powell M.J."/>
            <person name="Kuo A."/>
            <person name="Labutti K."/>
            <person name="Pangilinan J."/>
            <person name="Andreopoulos W."/>
            <person name="Tritt A."/>
            <person name="Riley R."/>
            <person name="Hundley H."/>
            <person name="Johnson J."/>
            <person name="Lipzen A."/>
            <person name="Barry K."/>
            <person name="Berbee M.L."/>
            <person name="Buchler N.E."/>
            <person name="Grigoriev I.V."/>
            <person name="Spatafora J.W."/>
            <person name="Stajich J.E."/>
            <person name="James T.Y."/>
        </authorList>
    </citation>
    <scope>NUCLEOTIDE SEQUENCE</scope>
    <source>
        <strain evidence="3">AG</strain>
    </source>
</reference>
<accession>A0AAD5HEN3</accession>
<dbReference type="Proteomes" id="UP001206595">
    <property type="component" value="Unassembled WGS sequence"/>
</dbReference>
<dbReference type="EMBL" id="MU620914">
    <property type="protein sequence ID" value="KAI8580244.1"/>
    <property type="molecule type" value="Genomic_DNA"/>
</dbReference>
<sequence length="63" mass="7444">MYFQSVFTEVTTRGKKAMLMTSMFLGIFCWVLWSWLSPLLPKNHRPRKDKADVDSKVRFSWSG</sequence>
<evidence type="ECO:0000256" key="1">
    <source>
        <dbReference type="SAM" id="MobiDB-lite"/>
    </source>
</evidence>
<name>A0AAD5HEN3_UMBRA</name>
<organism evidence="3 4">
    <name type="scientific">Umbelopsis ramanniana AG</name>
    <dbReference type="NCBI Taxonomy" id="1314678"/>
    <lineage>
        <taxon>Eukaryota</taxon>
        <taxon>Fungi</taxon>
        <taxon>Fungi incertae sedis</taxon>
        <taxon>Mucoromycota</taxon>
        <taxon>Mucoromycotina</taxon>
        <taxon>Umbelopsidomycetes</taxon>
        <taxon>Umbelopsidales</taxon>
        <taxon>Umbelopsidaceae</taxon>
        <taxon>Umbelopsis</taxon>
    </lineage>
</organism>
<feature type="transmembrane region" description="Helical" evidence="2">
    <location>
        <begin position="20"/>
        <end position="40"/>
    </location>
</feature>
<reference evidence="3" key="2">
    <citation type="journal article" date="2022" name="Proc. Natl. Acad. Sci. U.S.A.">
        <title>Diploid-dominant life cycles characterize the early evolution of Fungi.</title>
        <authorList>
            <person name="Amses K.R."/>
            <person name="Simmons D.R."/>
            <person name="Longcore J.E."/>
            <person name="Mondo S.J."/>
            <person name="Seto K."/>
            <person name="Jeronimo G.H."/>
            <person name="Bonds A.E."/>
            <person name="Quandt C.A."/>
            <person name="Davis W.J."/>
            <person name="Chang Y."/>
            <person name="Federici B.A."/>
            <person name="Kuo A."/>
            <person name="LaButti K."/>
            <person name="Pangilinan J."/>
            <person name="Andreopoulos W."/>
            <person name="Tritt A."/>
            <person name="Riley R."/>
            <person name="Hundley H."/>
            <person name="Johnson J."/>
            <person name="Lipzen A."/>
            <person name="Barry K."/>
            <person name="Lang B.F."/>
            <person name="Cuomo C.A."/>
            <person name="Buchler N.E."/>
            <person name="Grigoriev I.V."/>
            <person name="Spatafora J.W."/>
            <person name="Stajich J.E."/>
            <person name="James T.Y."/>
        </authorList>
    </citation>
    <scope>NUCLEOTIDE SEQUENCE</scope>
    <source>
        <strain evidence="3">AG</strain>
    </source>
</reference>
<protein>
    <submittedName>
        <fullName evidence="3">Uncharacterized protein</fullName>
    </submittedName>
</protein>